<reference evidence="2" key="1">
    <citation type="journal article" date="2019" name="Environ. Microbiol.">
        <title>Fungal ecological strategies reflected in gene transcription - a case study of two litter decomposers.</title>
        <authorList>
            <person name="Barbi F."/>
            <person name="Kohler A."/>
            <person name="Barry K."/>
            <person name="Baskaran P."/>
            <person name="Daum C."/>
            <person name="Fauchery L."/>
            <person name="Ihrmark K."/>
            <person name="Kuo A."/>
            <person name="LaButti K."/>
            <person name="Lipzen A."/>
            <person name="Morin E."/>
            <person name="Grigoriev I.V."/>
            <person name="Henrissat B."/>
            <person name="Lindahl B."/>
            <person name="Martin F."/>
        </authorList>
    </citation>
    <scope>NUCLEOTIDE SEQUENCE</scope>
    <source>
        <strain evidence="2">JB14</strain>
    </source>
</reference>
<accession>A0A6A4GG61</accession>
<protein>
    <submittedName>
        <fullName evidence="2">Uncharacterized protein</fullName>
    </submittedName>
</protein>
<evidence type="ECO:0000256" key="1">
    <source>
        <dbReference type="SAM" id="MobiDB-lite"/>
    </source>
</evidence>
<dbReference type="EMBL" id="ML770156">
    <property type="protein sequence ID" value="KAE9384383.1"/>
    <property type="molecule type" value="Genomic_DNA"/>
</dbReference>
<evidence type="ECO:0000313" key="3">
    <source>
        <dbReference type="Proteomes" id="UP000799118"/>
    </source>
</evidence>
<keyword evidence="3" id="KW-1185">Reference proteome</keyword>
<organism evidence="2 3">
    <name type="scientific">Gymnopus androsaceus JB14</name>
    <dbReference type="NCBI Taxonomy" id="1447944"/>
    <lineage>
        <taxon>Eukaryota</taxon>
        <taxon>Fungi</taxon>
        <taxon>Dikarya</taxon>
        <taxon>Basidiomycota</taxon>
        <taxon>Agaricomycotina</taxon>
        <taxon>Agaricomycetes</taxon>
        <taxon>Agaricomycetidae</taxon>
        <taxon>Agaricales</taxon>
        <taxon>Marasmiineae</taxon>
        <taxon>Omphalotaceae</taxon>
        <taxon>Gymnopus</taxon>
    </lineage>
</organism>
<name>A0A6A4GG61_9AGAR</name>
<evidence type="ECO:0000313" key="2">
    <source>
        <dbReference type="EMBL" id="KAE9384383.1"/>
    </source>
</evidence>
<proteinExistence type="predicted"/>
<sequence length="292" mass="32662">MLAQAVPLPSAMLTLAAVEVSGYKEFKMNKKQYKCHYSSSNASLASFNIPPDPKVGNVHKDLSSNIWWVYQQPAPDGPVPEGRVGQWQSYSGDFAFEQIPLLRPIIPAPSIKGVKKRVFVKPKNTAKRRIDVEDNSTAPKPKNTAKGRIDIEDNSTVPKPKKLYKCEAQDKRKAQEAGINSDEGEEDLSQWRHKVKGKKGVKKPLVLLKRKTDEETMAVQGWGELFHDAGIHHRALNRGKNHNDREKIGLFTPNPGIWRGLEPPPERSGKREDVQLDSCQAGMSSSMMFLTS</sequence>
<dbReference type="Proteomes" id="UP000799118">
    <property type="component" value="Unassembled WGS sequence"/>
</dbReference>
<feature type="region of interest" description="Disordered" evidence="1">
    <location>
        <begin position="129"/>
        <end position="156"/>
    </location>
</feature>
<gene>
    <name evidence="2" type="ORF">BT96DRAFT_1008127</name>
</gene>
<feature type="region of interest" description="Disordered" evidence="1">
    <location>
        <begin position="170"/>
        <end position="195"/>
    </location>
</feature>
<dbReference type="AlphaFoldDB" id="A0A6A4GG61"/>